<dbReference type="EMBL" id="JABWDY010008523">
    <property type="protein sequence ID" value="KAF5202151.1"/>
    <property type="molecule type" value="Genomic_DNA"/>
</dbReference>
<feature type="non-terminal residue" evidence="1">
    <location>
        <position position="158"/>
    </location>
</feature>
<name>A0A7J6WXH3_THATH</name>
<accession>A0A7J6WXH3</accession>
<evidence type="ECO:0000313" key="1">
    <source>
        <dbReference type="EMBL" id="KAF5202151.1"/>
    </source>
</evidence>
<organism evidence="1 2">
    <name type="scientific">Thalictrum thalictroides</name>
    <name type="common">Rue-anemone</name>
    <name type="synonym">Anemone thalictroides</name>
    <dbReference type="NCBI Taxonomy" id="46969"/>
    <lineage>
        <taxon>Eukaryota</taxon>
        <taxon>Viridiplantae</taxon>
        <taxon>Streptophyta</taxon>
        <taxon>Embryophyta</taxon>
        <taxon>Tracheophyta</taxon>
        <taxon>Spermatophyta</taxon>
        <taxon>Magnoliopsida</taxon>
        <taxon>Ranunculales</taxon>
        <taxon>Ranunculaceae</taxon>
        <taxon>Thalictroideae</taxon>
        <taxon>Thalictrum</taxon>
    </lineage>
</organism>
<feature type="non-terminal residue" evidence="1">
    <location>
        <position position="1"/>
    </location>
</feature>
<dbReference type="Proteomes" id="UP000554482">
    <property type="component" value="Unassembled WGS sequence"/>
</dbReference>
<sequence length="158" mass="17815">SNFVVNHISATTSFTKFGNGVVFKRFNSFQFKKYSTTSLALSNSLSYLLWKFQDSGNSPRLCLFLLSSSISIFLNTKKQRMATNTVIASFNSISTLSSSQTIKPQNKNMVFFRPNNSSCKLVTHQRVVFAPKVSKFRRAFIANSDYIEAESQPNTPIK</sequence>
<protein>
    <submittedName>
        <fullName evidence="1">Uncharacterized protein</fullName>
    </submittedName>
</protein>
<dbReference type="AlphaFoldDB" id="A0A7J6WXH3"/>
<gene>
    <name evidence="1" type="ORF">FRX31_008262</name>
</gene>
<evidence type="ECO:0000313" key="2">
    <source>
        <dbReference type="Proteomes" id="UP000554482"/>
    </source>
</evidence>
<keyword evidence="2" id="KW-1185">Reference proteome</keyword>
<proteinExistence type="predicted"/>
<comment type="caution">
    <text evidence="1">The sequence shown here is derived from an EMBL/GenBank/DDBJ whole genome shotgun (WGS) entry which is preliminary data.</text>
</comment>
<reference evidence="1 2" key="1">
    <citation type="submission" date="2020-06" db="EMBL/GenBank/DDBJ databases">
        <title>Transcriptomic and genomic resources for Thalictrum thalictroides and T. hernandezii: Facilitating candidate gene discovery in an emerging model plant lineage.</title>
        <authorList>
            <person name="Arias T."/>
            <person name="Riano-Pachon D.M."/>
            <person name="Di Stilio V.S."/>
        </authorList>
    </citation>
    <scope>NUCLEOTIDE SEQUENCE [LARGE SCALE GENOMIC DNA]</scope>
    <source>
        <strain evidence="2">cv. WT478/WT964</strain>
        <tissue evidence="1">Leaves</tissue>
    </source>
</reference>
<dbReference type="OrthoDB" id="512667at2759"/>